<evidence type="ECO:0000313" key="3">
    <source>
        <dbReference type="EMBL" id="KAA1099416.1"/>
    </source>
</evidence>
<name>A0A5B0PEI1_PUCGR</name>
<dbReference type="AlphaFoldDB" id="A0A5B0PEI1"/>
<dbReference type="InterPro" id="IPR024752">
    <property type="entry name" value="Myb/SANT-like_dom"/>
</dbReference>
<dbReference type="Proteomes" id="UP000325313">
    <property type="component" value="Unassembled WGS sequence"/>
</dbReference>
<feature type="compositionally biased region" description="Polar residues" evidence="1">
    <location>
        <begin position="32"/>
        <end position="53"/>
    </location>
</feature>
<organism evidence="3 5">
    <name type="scientific">Puccinia graminis f. sp. tritici</name>
    <dbReference type="NCBI Taxonomy" id="56615"/>
    <lineage>
        <taxon>Eukaryota</taxon>
        <taxon>Fungi</taxon>
        <taxon>Dikarya</taxon>
        <taxon>Basidiomycota</taxon>
        <taxon>Pucciniomycotina</taxon>
        <taxon>Pucciniomycetes</taxon>
        <taxon>Pucciniales</taxon>
        <taxon>Pucciniaceae</taxon>
        <taxon>Puccinia</taxon>
    </lineage>
</organism>
<dbReference type="Proteomes" id="UP000324748">
    <property type="component" value="Unassembled WGS sequence"/>
</dbReference>
<feature type="compositionally biased region" description="Polar residues" evidence="1">
    <location>
        <begin position="1"/>
        <end position="22"/>
    </location>
</feature>
<evidence type="ECO:0000313" key="4">
    <source>
        <dbReference type="EMBL" id="KAA1123219.1"/>
    </source>
</evidence>
<comment type="caution">
    <text evidence="3">The sequence shown here is derived from an EMBL/GenBank/DDBJ whole genome shotgun (WGS) entry which is preliminary data.</text>
</comment>
<dbReference type="PANTHER" id="PTHR47072:SF4">
    <property type="entry name" value="MYB_SANT-LIKE DOMAIN-CONTAINING PROTEIN"/>
    <property type="match status" value="1"/>
</dbReference>
<feature type="region of interest" description="Disordered" evidence="1">
    <location>
        <begin position="65"/>
        <end position="105"/>
    </location>
</feature>
<dbReference type="PANTHER" id="PTHR47072">
    <property type="match status" value="1"/>
</dbReference>
<feature type="compositionally biased region" description="Polar residues" evidence="1">
    <location>
        <begin position="65"/>
        <end position="77"/>
    </location>
</feature>
<gene>
    <name evidence="3" type="ORF">PGT21_006932</name>
    <name evidence="4" type="ORF">PGTUg99_010773</name>
</gene>
<dbReference type="EMBL" id="VSWC01000054">
    <property type="protein sequence ID" value="KAA1099416.1"/>
    <property type="molecule type" value="Genomic_DNA"/>
</dbReference>
<evidence type="ECO:0000313" key="6">
    <source>
        <dbReference type="Proteomes" id="UP000325313"/>
    </source>
</evidence>
<dbReference type="Pfam" id="PF12776">
    <property type="entry name" value="Myb_DNA-bind_3"/>
    <property type="match status" value="1"/>
</dbReference>
<accession>A0A5B0PEI1</accession>
<evidence type="ECO:0000259" key="2">
    <source>
        <dbReference type="Pfam" id="PF12776"/>
    </source>
</evidence>
<keyword evidence="5" id="KW-1185">Reference proteome</keyword>
<protein>
    <recommendedName>
        <fullName evidence="2">Myb/SANT-like domain-containing protein</fullName>
    </recommendedName>
</protein>
<evidence type="ECO:0000256" key="1">
    <source>
        <dbReference type="SAM" id="MobiDB-lite"/>
    </source>
</evidence>
<feature type="compositionally biased region" description="Low complexity" evidence="1">
    <location>
        <begin position="78"/>
        <end position="99"/>
    </location>
</feature>
<reference evidence="5 6" key="1">
    <citation type="submission" date="2019-05" db="EMBL/GenBank/DDBJ databases">
        <title>Emergence of the Ug99 lineage of the wheat stem rust pathogen through somatic hybridization.</title>
        <authorList>
            <person name="Li F."/>
            <person name="Upadhyaya N.M."/>
            <person name="Sperschneider J."/>
            <person name="Matny O."/>
            <person name="Nguyen-Phuc H."/>
            <person name="Mago R."/>
            <person name="Raley C."/>
            <person name="Miller M.E."/>
            <person name="Silverstein K.A.T."/>
            <person name="Henningsen E."/>
            <person name="Hirsch C.D."/>
            <person name="Visser B."/>
            <person name="Pretorius Z.A."/>
            <person name="Steffenson B.J."/>
            <person name="Schwessinger B."/>
            <person name="Dodds P.N."/>
            <person name="Figueroa M."/>
        </authorList>
    </citation>
    <scope>NUCLEOTIDE SEQUENCE [LARGE SCALE GENOMIC DNA]</scope>
    <source>
        <strain evidence="3">21-0</strain>
        <strain evidence="4 6">Ug99</strain>
    </source>
</reference>
<feature type="compositionally biased region" description="Acidic residues" evidence="1">
    <location>
        <begin position="283"/>
        <end position="295"/>
    </location>
</feature>
<sequence>MPPTGASSKTHQAPRKTTSGRMTTAKPRKHTLPSTPATNPFTSSSQLNIGPTLNSLASDQSLIDSIPTPTISQTGAPQSTQRTNQLQSQTQSTQDTSFSDVPDSQLSAHQKKITCRWTDDDDAALIHTLIKEQALHPGTTNGFKQTSWTQCVMALEGSEIENDSKAKDQKACKSRWFALKKSYLSFKTISNMSGAGWDETTKMVSLPAAVWKELALNKSASGRELCRWQFKSFPLFHELAGLIEGNTANGELMETTEDDDNPERNWMDSNELASDPRDVPHEDLDEEDEAEEDTENTPAPPKSTPSAAKRKRGSAMSPDAIMGELRSMSSSLAQSMHAPIPPLVFTPSAPPPSVHMRAVEMVQKEEGLEEARIFQAIDFLGQDNHAEVYVSLTDALRPTWLRMKLGW</sequence>
<feature type="domain" description="Myb/SANT-like" evidence="2">
    <location>
        <begin position="116"/>
        <end position="213"/>
    </location>
</feature>
<proteinExistence type="predicted"/>
<feature type="region of interest" description="Disordered" evidence="1">
    <location>
        <begin position="247"/>
        <end position="316"/>
    </location>
</feature>
<dbReference type="OrthoDB" id="3366674at2759"/>
<feature type="region of interest" description="Disordered" evidence="1">
    <location>
        <begin position="1"/>
        <end position="53"/>
    </location>
</feature>
<evidence type="ECO:0000313" key="5">
    <source>
        <dbReference type="Proteomes" id="UP000324748"/>
    </source>
</evidence>
<dbReference type="EMBL" id="VDEP01000210">
    <property type="protein sequence ID" value="KAA1123219.1"/>
    <property type="molecule type" value="Genomic_DNA"/>
</dbReference>